<dbReference type="AlphaFoldDB" id="A0A8K0QZ44"/>
<feature type="region of interest" description="Disordered" evidence="2">
    <location>
        <begin position="1"/>
        <end position="22"/>
    </location>
</feature>
<feature type="binding site" evidence="1">
    <location>
        <position position="392"/>
    </location>
    <ligand>
        <name>Mg(2+)</name>
        <dbReference type="ChEBI" id="CHEBI:18420"/>
        <label>1</label>
    </ligand>
</feature>
<dbReference type="GO" id="GO:0046872">
    <property type="term" value="F:metal ion binding"/>
    <property type="evidence" value="ECO:0007669"/>
    <property type="project" value="UniProtKB-KW"/>
</dbReference>
<feature type="binding site" evidence="1">
    <location>
        <position position="394"/>
    </location>
    <ligand>
        <name>Mg(2+)</name>
        <dbReference type="ChEBI" id="CHEBI:18420"/>
        <label>1</label>
    </ligand>
</feature>
<sequence length="503" mass="55377">MSDFVHVEPPVDSHDPPTVTDAPNNPSISLPLAFLDTHPFVRAAVLDKIYGCIIGSALGDTIGLYTEFLTKAQSAEIYASRKFRLVEPATELYLDNHRTRFEPCAWTDDTDQALLIVLAYLDTCAHAALAAGPAQQSTQIHESTTISTSHPSPPNQHAVKDLSSSFAERLRIWVEQGLLALRRPPCGLGRLVGSVVLNPSFLSNPLSNATAAWEKTQRHVAPNGSLMRTHPLGVIGVGLSEEAAWDLSVDVGRVTHVDPRCVVSCAISVGLVRGLLRGEIVDESGVDAAIERAYAFVKSRPDLMNPGDDADLTTFEIERHLERREFERHIYAKSLEELKLDNHKEMGYVYKCLGSAVFTLRLAMQKNIGLQPLDAMTLFEELTVELIMEGGDADTNAAAACALLGAYLGYARLPVHWTLGLAHKEWLMEKTRRLAVAANLAKGPLEVQKDEAAEGPEGKMNQDQLDYRWQMLIVQMVQRKKEGEERAKAAKKEKKGIAGWFAK</sequence>
<evidence type="ECO:0000256" key="2">
    <source>
        <dbReference type="SAM" id="MobiDB-lite"/>
    </source>
</evidence>
<comment type="cofactor">
    <cofactor evidence="1">
        <name>Mg(2+)</name>
        <dbReference type="ChEBI" id="CHEBI:18420"/>
    </cofactor>
    <text evidence="1">Binds 2 magnesium ions per subunit.</text>
</comment>
<evidence type="ECO:0000256" key="1">
    <source>
        <dbReference type="PIRSR" id="PIRSR605502-1"/>
    </source>
</evidence>
<evidence type="ECO:0000313" key="4">
    <source>
        <dbReference type="Proteomes" id="UP000813461"/>
    </source>
</evidence>
<accession>A0A8K0QZ44</accession>
<dbReference type="InterPro" id="IPR050792">
    <property type="entry name" value="ADP-ribosylglycohydrolase"/>
</dbReference>
<dbReference type="InterPro" id="IPR036705">
    <property type="entry name" value="Ribosyl_crysJ1_sf"/>
</dbReference>
<feature type="region of interest" description="Disordered" evidence="2">
    <location>
        <begin position="483"/>
        <end position="503"/>
    </location>
</feature>
<protein>
    <submittedName>
        <fullName evidence="3">ADP-ribosylglycohydrolase-domain-containing protein</fullName>
    </submittedName>
</protein>
<reference evidence="3" key="1">
    <citation type="journal article" date="2021" name="Nat. Commun.">
        <title>Genetic determinants of endophytism in the Arabidopsis root mycobiome.</title>
        <authorList>
            <person name="Mesny F."/>
            <person name="Miyauchi S."/>
            <person name="Thiergart T."/>
            <person name="Pickel B."/>
            <person name="Atanasova L."/>
            <person name="Karlsson M."/>
            <person name="Huettel B."/>
            <person name="Barry K.W."/>
            <person name="Haridas S."/>
            <person name="Chen C."/>
            <person name="Bauer D."/>
            <person name="Andreopoulos W."/>
            <person name="Pangilinan J."/>
            <person name="LaButti K."/>
            <person name="Riley R."/>
            <person name="Lipzen A."/>
            <person name="Clum A."/>
            <person name="Drula E."/>
            <person name="Henrissat B."/>
            <person name="Kohler A."/>
            <person name="Grigoriev I.V."/>
            <person name="Martin F.M."/>
            <person name="Hacquard S."/>
        </authorList>
    </citation>
    <scope>NUCLEOTIDE SEQUENCE</scope>
    <source>
        <strain evidence="3">MPI-SDFR-AT-0120</strain>
    </source>
</reference>
<feature type="binding site" evidence="1">
    <location>
        <position position="107"/>
    </location>
    <ligand>
        <name>Mg(2+)</name>
        <dbReference type="ChEBI" id="CHEBI:18420"/>
        <label>1</label>
    </ligand>
</feature>
<name>A0A8K0QZ44_9PLEO</name>
<keyword evidence="1" id="KW-0479">Metal-binding</keyword>
<keyword evidence="4" id="KW-1185">Reference proteome</keyword>
<feature type="binding site" evidence="1">
    <location>
        <position position="395"/>
    </location>
    <ligand>
        <name>Mg(2+)</name>
        <dbReference type="ChEBI" id="CHEBI:18420"/>
        <label>1</label>
    </ligand>
</feature>
<feature type="compositionally biased region" description="Basic and acidic residues" evidence="2">
    <location>
        <begin position="1"/>
        <end position="15"/>
    </location>
</feature>
<evidence type="ECO:0000313" key="3">
    <source>
        <dbReference type="EMBL" id="KAH7079626.1"/>
    </source>
</evidence>
<dbReference type="PANTHER" id="PTHR16222:SF28">
    <property type="entry name" value="ADP-RIBOSYLGLYCOHYDROLASE"/>
    <property type="match status" value="1"/>
</dbReference>
<feature type="binding site" evidence="1">
    <location>
        <position position="109"/>
    </location>
    <ligand>
        <name>Mg(2+)</name>
        <dbReference type="ChEBI" id="CHEBI:18420"/>
        <label>1</label>
    </ligand>
</feature>
<organism evidence="3 4">
    <name type="scientific">Paraphoma chrysanthemicola</name>
    <dbReference type="NCBI Taxonomy" id="798071"/>
    <lineage>
        <taxon>Eukaryota</taxon>
        <taxon>Fungi</taxon>
        <taxon>Dikarya</taxon>
        <taxon>Ascomycota</taxon>
        <taxon>Pezizomycotina</taxon>
        <taxon>Dothideomycetes</taxon>
        <taxon>Pleosporomycetidae</taxon>
        <taxon>Pleosporales</taxon>
        <taxon>Pleosporineae</taxon>
        <taxon>Phaeosphaeriaceae</taxon>
        <taxon>Paraphoma</taxon>
    </lineage>
</organism>
<dbReference type="Gene3D" id="1.10.4080.10">
    <property type="entry name" value="ADP-ribosylation/Crystallin J1"/>
    <property type="match status" value="1"/>
</dbReference>
<dbReference type="OrthoDB" id="2021138at2759"/>
<feature type="compositionally biased region" description="Low complexity" evidence="2">
    <location>
        <begin position="139"/>
        <end position="150"/>
    </location>
</feature>
<feature type="region of interest" description="Disordered" evidence="2">
    <location>
        <begin position="139"/>
        <end position="160"/>
    </location>
</feature>
<dbReference type="Pfam" id="PF03747">
    <property type="entry name" value="ADP_ribosyl_GH"/>
    <property type="match status" value="1"/>
</dbReference>
<dbReference type="EMBL" id="JAGMVJ010000016">
    <property type="protein sequence ID" value="KAH7079626.1"/>
    <property type="molecule type" value="Genomic_DNA"/>
</dbReference>
<proteinExistence type="predicted"/>
<gene>
    <name evidence="3" type="ORF">FB567DRAFT_533027</name>
</gene>
<keyword evidence="1" id="KW-0460">Magnesium</keyword>
<dbReference type="PANTHER" id="PTHR16222">
    <property type="entry name" value="ADP-RIBOSYLGLYCOHYDROLASE"/>
    <property type="match status" value="1"/>
</dbReference>
<dbReference type="InterPro" id="IPR005502">
    <property type="entry name" value="Ribosyl_crysJ1"/>
</dbReference>
<dbReference type="SUPFAM" id="SSF101478">
    <property type="entry name" value="ADP-ribosylglycohydrolase"/>
    <property type="match status" value="1"/>
</dbReference>
<dbReference type="Proteomes" id="UP000813461">
    <property type="component" value="Unassembled WGS sequence"/>
</dbReference>
<feature type="binding site" evidence="1">
    <location>
        <position position="108"/>
    </location>
    <ligand>
        <name>Mg(2+)</name>
        <dbReference type="ChEBI" id="CHEBI:18420"/>
        <label>1</label>
    </ligand>
</feature>
<comment type="caution">
    <text evidence="3">The sequence shown here is derived from an EMBL/GenBank/DDBJ whole genome shotgun (WGS) entry which is preliminary data.</text>
</comment>